<dbReference type="KEGG" id="aamy:GFC30_1690"/>
<evidence type="ECO:0000313" key="3">
    <source>
        <dbReference type="EMBL" id="ANB61793.1"/>
    </source>
</evidence>
<keyword evidence="1" id="KW-0677">Repeat</keyword>
<dbReference type="AlphaFoldDB" id="A0A160F749"/>
<dbReference type="InterPro" id="IPR006530">
    <property type="entry name" value="YD"/>
</dbReference>
<proteinExistence type="predicted"/>
<organism evidence="3 4">
    <name type="scientific">Anoxybacteroides amylolyticum</name>
    <dbReference type="NCBI Taxonomy" id="294699"/>
    <lineage>
        <taxon>Bacteria</taxon>
        <taxon>Bacillati</taxon>
        <taxon>Bacillota</taxon>
        <taxon>Bacilli</taxon>
        <taxon>Bacillales</taxon>
        <taxon>Anoxybacillaceae</taxon>
        <taxon>Anoxybacteroides</taxon>
    </lineage>
</organism>
<dbReference type="Gene3D" id="2.180.10.10">
    <property type="entry name" value="RHS repeat-associated core"/>
    <property type="match status" value="1"/>
</dbReference>
<evidence type="ECO:0000313" key="4">
    <source>
        <dbReference type="Proteomes" id="UP000076865"/>
    </source>
</evidence>
<dbReference type="Proteomes" id="UP000076865">
    <property type="component" value="Chromosome"/>
</dbReference>
<evidence type="ECO:0000256" key="1">
    <source>
        <dbReference type="ARBA" id="ARBA00022737"/>
    </source>
</evidence>
<dbReference type="EMBL" id="CP015438">
    <property type="protein sequence ID" value="ANB61793.1"/>
    <property type="molecule type" value="Genomic_DNA"/>
</dbReference>
<reference evidence="3 4" key="1">
    <citation type="journal article" date="2006" name="Syst. Appl. Microbiol.">
        <title>Anoxybacillus amylolyticus sp. nov., a thermophilic amylase producing bacterium isolated from Mount Rittmann (Antarctica).</title>
        <authorList>
            <person name="Poli A."/>
            <person name="Esposito E."/>
            <person name="Lama L."/>
            <person name="Orlando P."/>
            <person name="Nicolaus G."/>
            <person name="de Appolonia F."/>
            <person name="Gambacorta A."/>
            <person name="Nicolaus B."/>
        </authorList>
    </citation>
    <scope>NUCLEOTIDE SEQUENCE [LARGE SCALE GENOMIC DNA]</scope>
    <source>
        <strain evidence="3 4">DSM 15939</strain>
    </source>
</reference>
<evidence type="ECO:0000259" key="2">
    <source>
        <dbReference type="Pfam" id="PF25023"/>
    </source>
</evidence>
<dbReference type="InterPro" id="IPR056823">
    <property type="entry name" value="TEN-like_YD-shell"/>
</dbReference>
<gene>
    <name evidence="3" type="ORF">GFC30_1690</name>
</gene>
<protein>
    <submittedName>
        <fullName evidence="3">RHS Repeat family protein</fullName>
    </submittedName>
</protein>
<accession>A0A160F749</accession>
<dbReference type="Pfam" id="PF25023">
    <property type="entry name" value="TEN_YD-shell"/>
    <property type="match status" value="1"/>
</dbReference>
<sequence length="161" mass="18656">MNQNTIVQDEAYTYDGFGNRKQIIKTKDGLSTTITADYNAANQLTRFGDETITYDANGNQTEDGEYQYEWNEADQLVAITRKGESTPFVTYKYDEDRRRIQKNVNGVVMNYHYQGDSLNVVRVKCLWEEGKPSFGSRGVLELREDEHLRQKFFRGTITKNV</sequence>
<dbReference type="NCBIfam" id="TIGR01643">
    <property type="entry name" value="YD_repeat_2x"/>
    <property type="match status" value="1"/>
</dbReference>
<name>A0A160F749_9BACL</name>
<dbReference type="PATRIC" id="fig|294699.3.peg.1726"/>
<feature type="domain" description="Teneurin-like YD-shell" evidence="2">
    <location>
        <begin position="8"/>
        <end position="114"/>
    </location>
</feature>
<keyword evidence="4" id="KW-1185">Reference proteome</keyword>